<protein>
    <submittedName>
        <fullName evidence="1">Uncharacterized protein</fullName>
    </submittedName>
</protein>
<dbReference type="Proteomes" id="UP000799755">
    <property type="component" value="Unassembled WGS sequence"/>
</dbReference>
<evidence type="ECO:0000313" key="1">
    <source>
        <dbReference type="EMBL" id="KAF2468413.1"/>
    </source>
</evidence>
<keyword evidence="2" id="KW-1185">Reference proteome</keyword>
<reference evidence="1" key="1">
    <citation type="journal article" date="2020" name="Stud. Mycol.">
        <title>101 Dothideomycetes genomes: a test case for predicting lifestyles and emergence of pathogens.</title>
        <authorList>
            <person name="Haridas S."/>
            <person name="Albert R."/>
            <person name="Binder M."/>
            <person name="Bloem J."/>
            <person name="Labutti K."/>
            <person name="Salamov A."/>
            <person name="Andreopoulos B."/>
            <person name="Baker S."/>
            <person name="Barry K."/>
            <person name="Bills G."/>
            <person name="Bluhm B."/>
            <person name="Cannon C."/>
            <person name="Castanera R."/>
            <person name="Culley D."/>
            <person name="Daum C."/>
            <person name="Ezra D."/>
            <person name="Gonzalez J."/>
            <person name="Henrissat B."/>
            <person name="Kuo A."/>
            <person name="Liang C."/>
            <person name="Lipzen A."/>
            <person name="Lutzoni F."/>
            <person name="Magnuson J."/>
            <person name="Mondo S."/>
            <person name="Nolan M."/>
            <person name="Ohm R."/>
            <person name="Pangilinan J."/>
            <person name="Park H.-J."/>
            <person name="Ramirez L."/>
            <person name="Alfaro M."/>
            <person name="Sun H."/>
            <person name="Tritt A."/>
            <person name="Yoshinaga Y."/>
            <person name="Zwiers L.-H."/>
            <person name="Turgeon B."/>
            <person name="Goodwin S."/>
            <person name="Spatafora J."/>
            <person name="Crous P."/>
            <person name="Grigoriev I."/>
        </authorList>
    </citation>
    <scope>NUCLEOTIDE SEQUENCE</scope>
    <source>
        <strain evidence="1">ATCC 200398</strain>
    </source>
</reference>
<organism evidence="1 2">
    <name type="scientific">Lindgomyces ingoldianus</name>
    <dbReference type="NCBI Taxonomy" id="673940"/>
    <lineage>
        <taxon>Eukaryota</taxon>
        <taxon>Fungi</taxon>
        <taxon>Dikarya</taxon>
        <taxon>Ascomycota</taxon>
        <taxon>Pezizomycotina</taxon>
        <taxon>Dothideomycetes</taxon>
        <taxon>Pleosporomycetidae</taxon>
        <taxon>Pleosporales</taxon>
        <taxon>Lindgomycetaceae</taxon>
        <taxon>Lindgomyces</taxon>
    </lineage>
</organism>
<dbReference type="EMBL" id="MU003516">
    <property type="protein sequence ID" value="KAF2468413.1"/>
    <property type="molecule type" value="Genomic_DNA"/>
</dbReference>
<name>A0ACB6QPB2_9PLEO</name>
<evidence type="ECO:0000313" key="2">
    <source>
        <dbReference type="Proteomes" id="UP000799755"/>
    </source>
</evidence>
<gene>
    <name evidence="1" type="ORF">BDR25DRAFT_326829</name>
</gene>
<comment type="caution">
    <text evidence="1">The sequence shown here is derived from an EMBL/GenBank/DDBJ whole genome shotgun (WGS) entry which is preliminary data.</text>
</comment>
<proteinExistence type="predicted"/>
<accession>A0ACB6QPB2</accession>
<sequence length="1281" mass="140565">MISLHLQAVVAALCAIPLAESARFFSNNTVPANLTTDCANALLTDVQCSPVIPQFQYGYFYPPSLLNRTCTAACSTALQNYEKSIATSCSGQSWVGYDDGDDMPLVVIPNLMRFNYDIVCLQDSGRWCNVVSAAAAVSADPGNSPFGWDDQPPTGVTPPGPCDLCFIKTLQKKAGSPYYDGPVLRSSSVYESKTQSCSITSQPLTVSSLPFSAPSTTEPTPTPFTCAGKTYLLTAGDDCYKVSQSQGIGTGWLITDNSLAAYCSDFPTSGSLCLVNTCKIYQVKTNDTCEGIASGAKITVPQLKAWNPVINAGCYNLENMNGTYLCISSPGGTYTVPTNIPPLAPSTAVTPAPVPTDAADESNTRCGKWYDVEVGDYCNLVTMKFGISLADFVFLNPSINANCTNLLLDISYCVAPVGDINTYSGRPGFHTPGPSGLPFTKVTLTPTTPGSTPTPTGTKKTPFADGTRDDCYLYFKGSTMQTDLTGTSYKNLCEFAAQVYRVNLDDFGLWNSGIGNATDPGCTFKPDVQYCGKLYVGEPPPPVDGPDTELPLRDGADPNCTQYGDVPDWFVCEDVLSYFNITLQQLFTWNPAVQADCTGLWPGYSYCIAGPAIPSNPTTTISSPVSSTRPQPTAPTFSGQPANCVSWYTVADGDSCSSIADKFFITLEQFFKWNPAVSKDCKDNFWLGYAYCVGTADSITLTRTPVSVAPTTTTSVGVVAPSPTQDNNAVSNCNSYDKAIDGDFCSKFADRNKISLANLYAWNKILDNGNACDSIELVNRIASFVERREGEAQAFYHERKKLPANLPPLATLSRTWKEAIETISFRTLDIKSKDLYDFQTIVSGIRREKVKQIAFSTVLPTYSDEDCGRLETIGDQIANDESFSQSLKQLFNILKAWEDDGVKGTIMLHMSEVYSPMDPHKREKPLHDYRMEVIQRKRIDIFEKRYEGSYIQLVEPEQLPILSRVSSITTSRFGQRAYAPCTAVRISSRILNLESIGWDLVDLDDLIPDEADSLDEIGTPECTDELDRNGQHTSSRRGRRNDLTEALNANSLRSVKEAFIELYHEPPEDQSREIQSLLPRDFSFDPLSAALRLLSENLTSFTLKATIDPSLFWPLSENDAPAPVAWPSLKNYIVTFDMTTPSGTWYFTGIPAPQTTPPSSPRSDRSEVRNIFRTSPDSELIDPLLLSFGEATQRMPVLELATLTCPLLDEESNAFQFEVSYQAPGKPSFYGDENEEDARSRRVYYEVGDWRPSVEVAQALRGIGEERHGGRAIERFLGRQF</sequence>